<feature type="region of interest" description="Disordered" evidence="1">
    <location>
        <begin position="1"/>
        <end position="37"/>
    </location>
</feature>
<dbReference type="EMBL" id="JARBHB010000010">
    <property type="protein sequence ID" value="KAJ8874147.1"/>
    <property type="molecule type" value="Genomic_DNA"/>
</dbReference>
<evidence type="ECO:0000256" key="1">
    <source>
        <dbReference type="SAM" id="MobiDB-lite"/>
    </source>
</evidence>
<feature type="region of interest" description="Disordered" evidence="1">
    <location>
        <begin position="389"/>
        <end position="456"/>
    </location>
</feature>
<accession>A0ABQ9GQ61</accession>
<name>A0ABQ9GQ61_9NEOP</name>
<protein>
    <submittedName>
        <fullName evidence="2">Uncharacterized protein</fullName>
    </submittedName>
</protein>
<proteinExistence type="predicted"/>
<evidence type="ECO:0000313" key="3">
    <source>
        <dbReference type="Proteomes" id="UP001159363"/>
    </source>
</evidence>
<evidence type="ECO:0000313" key="2">
    <source>
        <dbReference type="EMBL" id="KAJ8874147.1"/>
    </source>
</evidence>
<feature type="compositionally biased region" description="Basic and acidic residues" evidence="1">
    <location>
        <begin position="393"/>
        <end position="407"/>
    </location>
</feature>
<dbReference type="Proteomes" id="UP001159363">
    <property type="component" value="Chromosome 9"/>
</dbReference>
<keyword evidence="3" id="KW-1185">Reference proteome</keyword>
<comment type="caution">
    <text evidence="2">The sequence shown here is derived from an EMBL/GenBank/DDBJ whole genome shotgun (WGS) entry which is preliminary data.</text>
</comment>
<reference evidence="2 3" key="1">
    <citation type="submission" date="2023-02" db="EMBL/GenBank/DDBJ databases">
        <title>LHISI_Scaffold_Assembly.</title>
        <authorList>
            <person name="Stuart O.P."/>
            <person name="Cleave R."/>
            <person name="Magrath M.J.L."/>
            <person name="Mikheyev A.S."/>
        </authorList>
    </citation>
    <scope>NUCLEOTIDE SEQUENCE [LARGE SCALE GENOMIC DNA]</scope>
    <source>
        <strain evidence="2">Daus_M_001</strain>
        <tissue evidence="2">Leg muscle</tissue>
    </source>
</reference>
<feature type="compositionally biased region" description="Basic and acidic residues" evidence="1">
    <location>
        <begin position="294"/>
        <end position="304"/>
    </location>
</feature>
<feature type="compositionally biased region" description="Basic and acidic residues" evidence="1">
    <location>
        <begin position="445"/>
        <end position="455"/>
    </location>
</feature>
<feature type="region of interest" description="Disordered" evidence="1">
    <location>
        <begin position="118"/>
        <end position="138"/>
    </location>
</feature>
<feature type="compositionally biased region" description="Basic and acidic residues" evidence="1">
    <location>
        <begin position="11"/>
        <end position="31"/>
    </location>
</feature>
<organism evidence="2 3">
    <name type="scientific">Dryococelus australis</name>
    <dbReference type="NCBI Taxonomy" id="614101"/>
    <lineage>
        <taxon>Eukaryota</taxon>
        <taxon>Metazoa</taxon>
        <taxon>Ecdysozoa</taxon>
        <taxon>Arthropoda</taxon>
        <taxon>Hexapoda</taxon>
        <taxon>Insecta</taxon>
        <taxon>Pterygota</taxon>
        <taxon>Neoptera</taxon>
        <taxon>Polyneoptera</taxon>
        <taxon>Phasmatodea</taxon>
        <taxon>Verophasmatodea</taxon>
        <taxon>Anareolatae</taxon>
        <taxon>Phasmatidae</taxon>
        <taxon>Eurycanthinae</taxon>
        <taxon>Dryococelus</taxon>
    </lineage>
</organism>
<feature type="region of interest" description="Disordered" evidence="1">
    <location>
        <begin position="245"/>
        <end position="304"/>
    </location>
</feature>
<sequence length="771" mass="85602">MSKQFKPTWVKRGEYRAAPEVKAGETGDPRENTPNSGFVWHVSHIRKSGSDPTGNQTRADHTPCGPILFKASKYSRIGPADAASEAAGHLLPTKTRNSPMEYGIPPKFLSSPARIERQARLGASSRETPPSLPRGGVKELRRGGERLREKLGRDSRHDSYQMAAAATTGKSADVKAANRKTPLPPQLPSILKSNKHLFFITCDKLLSWRIISALLEACTKTRPESPAQNSADGSKAWTTVLQRVKEGREERRSHPLPASDDADPAPGEHQRGVATWGSSRHADENGRWPGRLYPPERVKTRTTGGRRERWGYRLAEHIPVEGREDLRPVPTKPLQITQSKDLHKVRALQISTLSSQSKALCSTAELCSVQNKKHLESITKSYTYTLKLQSTNKGRDERDESSSSRKKEAVKRREKREISEKTHQPAASSGTIPTCEYPGSTPTEIEPKQGDEKKIGSTLTRSGALMFFLRYRHRFTLSYGVYGYHWTAFEMLFPTTIDSELQCQTVSPDIVIIGFSELPPTMVANLKTYSRQNGYLHPGHGPITDTKYAHPPARRAQDIHRGRANTAAHGLGNRKEEEGVGMGGHGRWRKNGAGVCVIYPPRKTVPEEYHQPLRLPGSFPSQDRGSSVVLKRLAHLPSTPPLPLNLRPPPMYAPVPGCRLDAAGLGGATRQSRRSYNGITRGTPALDGREGLLRTPDISVSDDDFKMLVDGELRSYEDRSPLQLFRISARGKEKVRADAQRFIQTATVVYICKRTVPGSNQDSKRAYVFKS</sequence>
<gene>
    <name evidence="2" type="ORF">PR048_024989</name>
</gene>